<dbReference type="EMBL" id="CP034412">
    <property type="protein sequence ID" value="QCY48083.1"/>
    <property type="molecule type" value="Genomic_DNA"/>
</dbReference>
<dbReference type="RefSeq" id="WP_138175917.1">
    <property type="nucleotide sequence ID" value="NZ_BAAAGL010000028.1"/>
</dbReference>
<accession>A0A5B7WY48</accession>
<keyword evidence="1 6" id="KW-0597">Phosphoprotein</keyword>
<dbReference type="InterPro" id="IPR036388">
    <property type="entry name" value="WH-like_DNA-bd_sf"/>
</dbReference>
<dbReference type="InterPro" id="IPR016032">
    <property type="entry name" value="Sig_transdc_resp-reg_C-effctor"/>
</dbReference>
<dbReference type="InterPro" id="IPR039420">
    <property type="entry name" value="WalR-like"/>
</dbReference>
<feature type="DNA-binding region" description="OmpR/PhoB-type" evidence="7">
    <location>
        <begin position="135"/>
        <end position="238"/>
    </location>
</feature>
<keyword evidence="5" id="KW-0804">Transcription</keyword>
<feature type="modified residue" description="4-aspartylphosphate" evidence="6">
    <location>
        <position position="57"/>
    </location>
</feature>
<keyword evidence="3" id="KW-0805">Transcription regulation</keyword>
<evidence type="ECO:0000259" key="9">
    <source>
        <dbReference type="PROSITE" id="PS51755"/>
    </source>
</evidence>
<dbReference type="PROSITE" id="PS51755">
    <property type="entry name" value="OMPR_PHOB"/>
    <property type="match status" value="1"/>
</dbReference>
<feature type="domain" description="Response regulatory" evidence="8">
    <location>
        <begin position="8"/>
        <end position="122"/>
    </location>
</feature>
<dbReference type="Gene3D" id="1.10.10.10">
    <property type="entry name" value="Winged helix-like DNA-binding domain superfamily/Winged helix DNA-binding domain"/>
    <property type="match status" value="1"/>
</dbReference>
<keyword evidence="11" id="KW-1185">Reference proteome</keyword>
<proteinExistence type="predicted"/>
<evidence type="ECO:0000313" key="11">
    <source>
        <dbReference type="Proteomes" id="UP000307000"/>
    </source>
</evidence>
<dbReference type="SMART" id="SM00448">
    <property type="entry name" value="REC"/>
    <property type="match status" value="1"/>
</dbReference>
<evidence type="ECO:0000313" key="10">
    <source>
        <dbReference type="EMBL" id="QCY48083.1"/>
    </source>
</evidence>
<dbReference type="PANTHER" id="PTHR48111">
    <property type="entry name" value="REGULATOR OF RPOS"/>
    <property type="match status" value="1"/>
</dbReference>
<evidence type="ECO:0000259" key="8">
    <source>
        <dbReference type="PROSITE" id="PS50110"/>
    </source>
</evidence>
<evidence type="ECO:0000256" key="3">
    <source>
        <dbReference type="ARBA" id="ARBA00023015"/>
    </source>
</evidence>
<dbReference type="KEGG" id="gcr:GcLGCM259_2376"/>
<dbReference type="Gene3D" id="3.40.50.2300">
    <property type="match status" value="1"/>
</dbReference>
<evidence type="ECO:0000256" key="6">
    <source>
        <dbReference type="PROSITE-ProRule" id="PRU00169"/>
    </source>
</evidence>
<evidence type="ECO:0000256" key="5">
    <source>
        <dbReference type="ARBA" id="ARBA00023163"/>
    </source>
</evidence>
<dbReference type="GO" id="GO:0005829">
    <property type="term" value="C:cytosol"/>
    <property type="evidence" value="ECO:0007669"/>
    <property type="project" value="TreeGrafter"/>
</dbReference>
<dbReference type="InterPro" id="IPR011006">
    <property type="entry name" value="CheY-like_superfamily"/>
</dbReference>
<protein>
    <recommendedName>
        <fullName evidence="12">DNA-binding response regulator</fullName>
    </recommendedName>
</protein>
<dbReference type="GO" id="GO:0000156">
    <property type="term" value="F:phosphorelay response regulator activity"/>
    <property type="evidence" value="ECO:0007669"/>
    <property type="project" value="TreeGrafter"/>
</dbReference>
<dbReference type="SUPFAM" id="SSF46894">
    <property type="entry name" value="C-terminal effector domain of the bipartite response regulators"/>
    <property type="match status" value="1"/>
</dbReference>
<dbReference type="PANTHER" id="PTHR48111:SF1">
    <property type="entry name" value="TWO-COMPONENT RESPONSE REGULATOR ORR33"/>
    <property type="match status" value="1"/>
</dbReference>
<dbReference type="SMART" id="SM00862">
    <property type="entry name" value="Trans_reg_C"/>
    <property type="match status" value="1"/>
</dbReference>
<evidence type="ECO:0000256" key="4">
    <source>
        <dbReference type="ARBA" id="ARBA00023125"/>
    </source>
</evidence>
<gene>
    <name evidence="10" type="ORF">GcLGCM259_2376</name>
</gene>
<dbReference type="CDD" id="cd17574">
    <property type="entry name" value="REC_OmpR"/>
    <property type="match status" value="1"/>
</dbReference>
<evidence type="ECO:0000256" key="1">
    <source>
        <dbReference type="ARBA" id="ARBA00022553"/>
    </source>
</evidence>
<dbReference type="GO" id="GO:0006355">
    <property type="term" value="P:regulation of DNA-templated transcription"/>
    <property type="evidence" value="ECO:0007669"/>
    <property type="project" value="InterPro"/>
</dbReference>
<dbReference type="GO" id="GO:0000976">
    <property type="term" value="F:transcription cis-regulatory region binding"/>
    <property type="evidence" value="ECO:0007669"/>
    <property type="project" value="TreeGrafter"/>
</dbReference>
<name>A0A5B7WY48_9MICC</name>
<dbReference type="InterPro" id="IPR001789">
    <property type="entry name" value="Sig_transdc_resp-reg_receiver"/>
</dbReference>
<keyword evidence="4 7" id="KW-0238">DNA-binding</keyword>
<dbReference type="SUPFAM" id="SSF52172">
    <property type="entry name" value="CheY-like"/>
    <property type="match status" value="1"/>
</dbReference>
<dbReference type="Pfam" id="PF00486">
    <property type="entry name" value="Trans_reg_C"/>
    <property type="match status" value="1"/>
</dbReference>
<dbReference type="InterPro" id="IPR001867">
    <property type="entry name" value="OmpR/PhoB-type_DNA-bd"/>
</dbReference>
<dbReference type="PROSITE" id="PS50110">
    <property type="entry name" value="RESPONSE_REGULATORY"/>
    <property type="match status" value="1"/>
</dbReference>
<feature type="domain" description="OmpR/PhoB-type" evidence="9">
    <location>
        <begin position="135"/>
        <end position="238"/>
    </location>
</feature>
<sequence>MTASDGASVLLVDDEQDILATLGGYLRRSGLEVHTAGNGAEALQLLESQPVSVIVSDVMMPYLDGRALLRTLREREDWTPVILLTVVGEADERSAALDEGADDYLNKPFAPQELLSRIRAVLRRLQSATQSLGNAQVLVAEHAGGTLKLDRSARRVWNSGSEVTLTPKALTLLEYLMSRPDEVHSRERLLETLWGFEFAVSTRAVDHRIAEIRRSFGDDAAAPTLIETVPGHGYRLAAQVRRG</sequence>
<dbReference type="AlphaFoldDB" id="A0A5B7WY48"/>
<dbReference type="GO" id="GO:0032993">
    <property type="term" value="C:protein-DNA complex"/>
    <property type="evidence" value="ECO:0007669"/>
    <property type="project" value="TreeGrafter"/>
</dbReference>
<evidence type="ECO:0008006" key="12">
    <source>
        <dbReference type="Google" id="ProtNLM"/>
    </source>
</evidence>
<dbReference type="Proteomes" id="UP000307000">
    <property type="component" value="Chromosome"/>
</dbReference>
<evidence type="ECO:0000256" key="2">
    <source>
        <dbReference type="ARBA" id="ARBA00023012"/>
    </source>
</evidence>
<evidence type="ECO:0000256" key="7">
    <source>
        <dbReference type="PROSITE-ProRule" id="PRU01091"/>
    </source>
</evidence>
<organism evidence="10 11">
    <name type="scientific">Glutamicibacter creatinolyticus</name>
    <dbReference type="NCBI Taxonomy" id="162496"/>
    <lineage>
        <taxon>Bacteria</taxon>
        <taxon>Bacillati</taxon>
        <taxon>Actinomycetota</taxon>
        <taxon>Actinomycetes</taxon>
        <taxon>Micrococcales</taxon>
        <taxon>Micrococcaceae</taxon>
        <taxon>Glutamicibacter</taxon>
    </lineage>
</organism>
<dbReference type="Pfam" id="PF00072">
    <property type="entry name" value="Response_reg"/>
    <property type="match status" value="1"/>
</dbReference>
<dbReference type="CDD" id="cd00383">
    <property type="entry name" value="trans_reg_C"/>
    <property type="match status" value="1"/>
</dbReference>
<reference evidence="10 11" key="1">
    <citation type="submission" date="2018-12" db="EMBL/GenBank/DDBJ databases">
        <title>Complete Genome Sequence of Glutamicibacter creatinolyticus strain LGCM259,isolated from an abscess of a 12-year-old mare in Italy.</title>
        <authorList>
            <person name="Santos R.G."/>
            <person name="Silva A.L."/>
            <person name="Seyffert N."/>
            <person name="Castro T.L.P."/>
            <person name="Attili A.R."/>
            <person name="Rifici C."/>
            <person name="Mazzullo G."/>
            <person name="Brenig B."/>
            <person name="Venanzi F."/>
            <person name="Azevedo V."/>
        </authorList>
    </citation>
    <scope>NUCLEOTIDE SEQUENCE [LARGE SCALE GENOMIC DNA]</scope>
    <source>
        <strain evidence="10 11">LGCM 259</strain>
    </source>
</reference>
<keyword evidence="2" id="KW-0902">Two-component regulatory system</keyword>